<feature type="transmembrane region" description="Helical" evidence="5">
    <location>
        <begin position="143"/>
        <end position="164"/>
    </location>
</feature>
<comment type="subcellular location">
    <subcellularLocation>
        <location evidence="1">Membrane</location>
        <topology evidence="1">Multi-pass membrane protein</topology>
    </subcellularLocation>
</comment>
<dbReference type="Pfam" id="PF10292">
    <property type="entry name" value="7TM_GPCR_Srab"/>
    <property type="match status" value="1"/>
</dbReference>
<evidence type="ECO:0000256" key="5">
    <source>
        <dbReference type="SAM" id="Phobius"/>
    </source>
</evidence>
<dbReference type="InterPro" id="IPR052860">
    <property type="entry name" value="NRL-GPCR1"/>
</dbReference>
<keyword evidence="3 5" id="KW-1133">Transmembrane helix</keyword>
<proteinExistence type="predicted"/>
<evidence type="ECO:0000256" key="3">
    <source>
        <dbReference type="ARBA" id="ARBA00022989"/>
    </source>
</evidence>
<evidence type="ECO:0000313" key="6">
    <source>
        <dbReference type="EMBL" id="KFD56478.1"/>
    </source>
</evidence>
<organism evidence="7">
    <name type="scientific">Trichuris suis</name>
    <name type="common">pig whipworm</name>
    <dbReference type="NCBI Taxonomy" id="68888"/>
    <lineage>
        <taxon>Eukaryota</taxon>
        <taxon>Metazoa</taxon>
        <taxon>Ecdysozoa</taxon>
        <taxon>Nematoda</taxon>
        <taxon>Enoplea</taxon>
        <taxon>Dorylaimia</taxon>
        <taxon>Trichinellida</taxon>
        <taxon>Trichuridae</taxon>
        <taxon>Trichuris</taxon>
    </lineage>
</organism>
<feature type="transmembrane region" description="Helical" evidence="5">
    <location>
        <begin position="184"/>
        <end position="205"/>
    </location>
</feature>
<protein>
    <recommendedName>
        <fullName evidence="9">G-protein coupled receptors family 1 profile domain-containing protein</fullName>
    </recommendedName>
</protein>
<dbReference type="Proteomes" id="UP000030764">
    <property type="component" value="Unassembled WGS sequence"/>
</dbReference>
<evidence type="ECO:0008006" key="9">
    <source>
        <dbReference type="Google" id="ProtNLM"/>
    </source>
</evidence>
<dbReference type="EMBL" id="KL363193">
    <property type="protein sequence ID" value="KFD56478.1"/>
    <property type="molecule type" value="Genomic_DNA"/>
</dbReference>
<feature type="transmembrane region" description="Helical" evidence="5">
    <location>
        <begin position="100"/>
        <end position="122"/>
    </location>
</feature>
<evidence type="ECO:0000256" key="1">
    <source>
        <dbReference type="ARBA" id="ARBA00004141"/>
    </source>
</evidence>
<dbReference type="PANTHER" id="PTHR47521:SF7">
    <property type="entry name" value="SERPENTINE RECEPTOR CLASS EPSILON-6"/>
    <property type="match status" value="1"/>
</dbReference>
<evidence type="ECO:0000313" key="7">
    <source>
        <dbReference type="EMBL" id="KFD71005.1"/>
    </source>
</evidence>
<dbReference type="AlphaFoldDB" id="A0A085NNF9"/>
<feature type="transmembrane region" description="Helical" evidence="5">
    <location>
        <begin position="59"/>
        <end position="80"/>
    </location>
</feature>
<evidence type="ECO:0000256" key="4">
    <source>
        <dbReference type="ARBA" id="ARBA00023136"/>
    </source>
</evidence>
<evidence type="ECO:0000313" key="8">
    <source>
        <dbReference type="Proteomes" id="UP000030764"/>
    </source>
</evidence>
<reference evidence="7 8" key="1">
    <citation type="journal article" date="2014" name="Nat. Genet.">
        <title>Genome and transcriptome of the porcine whipworm Trichuris suis.</title>
        <authorList>
            <person name="Jex A.R."/>
            <person name="Nejsum P."/>
            <person name="Schwarz E.M."/>
            <person name="Hu L."/>
            <person name="Young N.D."/>
            <person name="Hall R.S."/>
            <person name="Korhonen P.K."/>
            <person name="Liao S."/>
            <person name="Thamsborg S."/>
            <person name="Xia J."/>
            <person name="Xu P."/>
            <person name="Wang S."/>
            <person name="Scheerlinck J.P."/>
            <person name="Hofmann A."/>
            <person name="Sternberg P.W."/>
            <person name="Wang J."/>
            <person name="Gasser R.B."/>
        </authorList>
    </citation>
    <scope>NUCLEOTIDE SEQUENCE [LARGE SCALE GENOMIC DNA]</scope>
    <source>
        <strain evidence="7">DCEP-RM93F</strain>
        <strain evidence="6">DCEP-RM93M</strain>
    </source>
</reference>
<dbReference type="Proteomes" id="UP000030758">
    <property type="component" value="Unassembled WGS sequence"/>
</dbReference>
<dbReference type="Gene3D" id="1.20.1070.10">
    <property type="entry name" value="Rhodopsin 7-helix transmembrane proteins"/>
    <property type="match status" value="1"/>
</dbReference>
<dbReference type="OrthoDB" id="5794765at2759"/>
<evidence type="ECO:0000256" key="2">
    <source>
        <dbReference type="ARBA" id="ARBA00022692"/>
    </source>
</evidence>
<dbReference type="PANTHER" id="PTHR47521">
    <property type="entry name" value="SERPENTINE RECEPTOR, CLASS E (EPSILON)-RELATED"/>
    <property type="match status" value="1"/>
</dbReference>
<feature type="transmembrane region" description="Helical" evidence="5">
    <location>
        <begin position="236"/>
        <end position="269"/>
    </location>
</feature>
<dbReference type="GO" id="GO:0016020">
    <property type="term" value="C:membrane"/>
    <property type="evidence" value="ECO:0007669"/>
    <property type="project" value="UniProtKB-SubCell"/>
</dbReference>
<accession>A0A085NNF9</accession>
<keyword evidence="8" id="KW-1185">Reference proteome</keyword>
<keyword evidence="4 5" id="KW-0472">Membrane</keyword>
<keyword evidence="2 5" id="KW-0812">Transmembrane</keyword>
<feature type="transmembrane region" description="Helical" evidence="5">
    <location>
        <begin position="18"/>
        <end position="38"/>
    </location>
</feature>
<dbReference type="InterPro" id="IPR019408">
    <property type="entry name" value="7TM_GPCR_serpentine_rcpt_Srab"/>
</dbReference>
<feature type="transmembrane region" description="Helical" evidence="5">
    <location>
        <begin position="275"/>
        <end position="300"/>
    </location>
</feature>
<gene>
    <name evidence="6" type="ORF">M513_02582</name>
    <name evidence="7" type="ORF">M514_02582</name>
</gene>
<name>A0A085NNF9_9BILA</name>
<dbReference type="EMBL" id="KL367484">
    <property type="protein sequence ID" value="KFD71005.1"/>
    <property type="molecule type" value="Genomic_DNA"/>
</dbReference>
<sequence length="384" mass="42879">MDLNEAINAKDSSTTVAIVIYLIETILMACGGVVGTLTNFALFRSVRCSRLFHANVRTLLLHSIVACGIVCFRQMIQGIASSMIIAKDVFNLNITKKVCIVMQAPSVICFLVFSLCITALGAERLLATLNNYYDDNERSSSGVKAFVTIAWVAGLFNALIFFLLPNQESVVHYCSVFLFNISPQLYITCGLYCVIATITVVIYWVTYKLNSTRVLAFSINTATHSLQERFQLRNNVSITIALLPCVLGNSITFLLFFGTLTIVGALFVQEDQLDLWLVNCYLLLLNLLCINIIVQPIVLLKRCQKLRLVKLDWPSSLLSCVRPKHSSDQPSSNVKTSIVQFHVNPDSQEALLQTFWSNKSRTHQYRNSRSKSLCCGLIPSNGHR</sequence>